<keyword evidence="2" id="KW-1185">Reference proteome</keyword>
<dbReference type="STRING" id="1223545.GS4_05_03640"/>
<gene>
    <name evidence="1" type="ORF">GS4_05_03640</name>
</gene>
<name>M0QEW3_9ACTN</name>
<dbReference type="RefSeq" id="WP_007618031.1">
    <property type="nucleotide sequence ID" value="NZ_BANX01000005.1"/>
</dbReference>
<dbReference type="AlphaFoldDB" id="M0QEW3"/>
<dbReference type="Proteomes" id="UP000011666">
    <property type="component" value="Unassembled WGS sequence"/>
</dbReference>
<comment type="caution">
    <text evidence="1">The sequence shown here is derived from an EMBL/GenBank/DDBJ whole genome shotgun (WGS) entry which is preliminary data.</text>
</comment>
<evidence type="ECO:0000313" key="2">
    <source>
        <dbReference type="Proteomes" id="UP000011666"/>
    </source>
</evidence>
<organism evidence="1 2">
    <name type="scientific">Gordonia soli NBRC 108243</name>
    <dbReference type="NCBI Taxonomy" id="1223545"/>
    <lineage>
        <taxon>Bacteria</taxon>
        <taxon>Bacillati</taxon>
        <taxon>Actinomycetota</taxon>
        <taxon>Actinomycetes</taxon>
        <taxon>Mycobacteriales</taxon>
        <taxon>Gordoniaceae</taxon>
        <taxon>Gordonia</taxon>
    </lineage>
</organism>
<proteinExistence type="predicted"/>
<dbReference type="EMBL" id="BANX01000005">
    <property type="protein sequence ID" value="GAC67150.1"/>
    <property type="molecule type" value="Genomic_DNA"/>
</dbReference>
<evidence type="ECO:0000313" key="1">
    <source>
        <dbReference type="EMBL" id="GAC67150.1"/>
    </source>
</evidence>
<protein>
    <submittedName>
        <fullName evidence="1">Uncharacterized protein</fullName>
    </submittedName>
</protein>
<sequence>MTTDVTGPCRPTRAQRMARTTTVIAAGIGLWAVGSATATADAAPASPAASDTPMWWCRSLPMILIYPPPPTTVECVTPLGPFRFQLPPGAAWPS</sequence>
<accession>M0QEW3</accession>
<reference evidence="1 2" key="1">
    <citation type="submission" date="2013-01" db="EMBL/GenBank/DDBJ databases">
        <title>Whole genome shotgun sequence of Gordonia soli NBRC 108243.</title>
        <authorList>
            <person name="Isaki-Nakamura S."/>
            <person name="Hosoyama A."/>
            <person name="Tsuchikane K."/>
            <person name="Ando Y."/>
            <person name="Baba S."/>
            <person name="Ohji S."/>
            <person name="Hamada M."/>
            <person name="Tamura T."/>
            <person name="Yamazoe A."/>
            <person name="Yamazaki S."/>
            <person name="Fujita N."/>
        </authorList>
    </citation>
    <scope>NUCLEOTIDE SEQUENCE [LARGE SCALE GENOMIC DNA]</scope>
    <source>
        <strain evidence="1 2">NBRC 108243</strain>
    </source>
</reference>